<reference evidence="1 2" key="1">
    <citation type="submission" date="2022-06" db="EMBL/GenBank/DDBJ databases">
        <title>Staphylococcus hominis ShoR14 genome sequence.</title>
        <authorList>
            <person name="Yeo C.C."/>
            <person name="Chew C.H."/>
            <person name="Che Hamzah A.M."/>
            <person name="Al-Trad E.I."/>
        </authorList>
    </citation>
    <scope>NUCLEOTIDE SEQUENCE [LARGE SCALE GENOMIC DNA]</scope>
    <source>
        <strain evidence="1 2">ShoR14</strain>
    </source>
</reference>
<dbReference type="Proteomes" id="UP000665944">
    <property type="component" value="Unassembled WGS sequence"/>
</dbReference>
<proteinExistence type="predicted"/>
<comment type="caution">
    <text evidence="1">The sequence shown here is derived from an EMBL/GenBank/DDBJ whole genome shotgun (WGS) entry which is preliminary data.</text>
</comment>
<accession>A0A8X8KHV9</accession>
<name>A0A8X8KHV9_STAHO</name>
<gene>
    <name evidence="1" type="ORF">J7T32_006340</name>
</gene>
<keyword evidence="2" id="KW-1185">Reference proteome</keyword>
<evidence type="ECO:0000313" key="2">
    <source>
        <dbReference type="Proteomes" id="UP000665944"/>
    </source>
</evidence>
<sequence>MIKLSKDKDNNAFYNQLKHVNQFLYSEKEFKQTAHVLTIKESIKHMHHAQMESFEHASDFFKKAKARLRQKDKI</sequence>
<dbReference type="EMBL" id="JAGHKT020000006">
    <property type="protein sequence ID" value="MCM5672390.1"/>
    <property type="molecule type" value="Genomic_DNA"/>
</dbReference>
<protein>
    <submittedName>
        <fullName evidence="1">Uncharacterized protein</fullName>
    </submittedName>
</protein>
<dbReference type="AlphaFoldDB" id="A0A8X8KHV9"/>
<organism evidence="1 2">
    <name type="scientific">Staphylococcus hominis</name>
    <dbReference type="NCBI Taxonomy" id="1290"/>
    <lineage>
        <taxon>Bacteria</taxon>
        <taxon>Bacillati</taxon>
        <taxon>Bacillota</taxon>
        <taxon>Bacilli</taxon>
        <taxon>Bacillales</taxon>
        <taxon>Staphylococcaceae</taxon>
        <taxon>Staphylococcus</taxon>
    </lineage>
</organism>
<evidence type="ECO:0000313" key="1">
    <source>
        <dbReference type="EMBL" id="MCM5672390.1"/>
    </source>
</evidence>
<dbReference type="RefSeq" id="WP_231451764.1">
    <property type="nucleotide sequence ID" value="NZ_CP014107.1"/>
</dbReference>